<evidence type="ECO:0000256" key="12">
    <source>
        <dbReference type="ARBA" id="ARBA00049396"/>
    </source>
</evidence>
<keyword evidence="4" id="KW-0521">NADP</keyword>
<comment type="catalytic activity">
    <reaction evidence="11">
        <text>(S)-2,3,4,5-tetrahydrodipicolinate + NADP(+) + H2O = (2S,4S)-4-hydroxy-2,3,4,5-tetrahydrodipicolinate + NADPH + H(+)</text>
        <dbReference type="Rhea" id="RHEA:35331"/>
        <dbReference type="ChEBI" id="CHEBI:15377"/>
        <dbReference type="ChEBI" id="CHEBI:15378"/>
        <dbReference type="ChEBI" id="CHEBI:16845"/>
        <dbReference type="ChEBI" id="CHEBI:57783"/>
        <dbReference type="ChEBI" id="CHEBI:58349"/>
        <dbReference type="ChEBI" id="CHEBI:67139"/>
        <dbReference type="EC" id="1.17.1.8"/>
    </reaction>
</comment>
<dbReference type="Gene3D" id="3.30.360.10">
    <property type="entry name" value="Dihydrodipicolinate Reductase, domain 2"/>
    <property type="match status" value="1"/>
</dbReference>
<dbReference type="PROSITE" id="PS01298">
    <property type="entry name" value="DAPB"/>
    <property type="match status" value="1"/>
</dbReference>
<keyword evidence="7" id="KW-0520">NAD</keyword>
<comment type="catalytic activity">
    <reaction evidence="12">
        <text>(S)-2,3,4,5-tetrahydrodipicolinate + NAD(+) + H2O = (2S,4S)-4-hydroxy-2,3,4,5-tetrahydrodipicolinate + NADH + H(+)</text>
        <dbReference type="Rhea" id="RHEA:35323"/>
        <dbReference type="ChEBI" id="CHEBI:15377"/>
        <dbReference type="ChEBI" id="CHEBI:15378"/>
        <dbReference type="ChEBI" id="CHEBI:16845"/>
        <dbReference type="ChEBI" id="CHEBI:57540"/>
        <dbReference type="ChEBI" id="CHEBI:57945"/>
        <dbReference type="ChEBI" id="CHEBI:67139"/>
        <dbReference type="EC" id="1.17.1.8"/>
    </reaction>
</comment>
<evidence type="ECO:0000256" key="1">
    <source>
        <dbReference type="ARBA" id="ARBA00006642"/>
    </source>
</evidence>
<dbReference type="NCBIfam" id="TIGR00036">
    <property type="entry name" value="dapB"/>
    <property type="match status" value="1"/>
</dbReference>
<evidence type="ECO:0000256" key="3">
    <source>
        <dbReference type="ARBA" id="ARBA00022605"/>
    </source>
</evidence>
<evidence type="ECO:0000256" key="4">
    <source>
        <dbReference type="ARBA" id="ARBA00022857"/>
    </source>
</evidence>
<feature type="domain" description="Dihydrodipicolinate reductase C-terminal" evidence="14">
    <location>
        <begin position="129"/>
        <end position="266"/>
    </location>
</feature>
<dbReference type="EMBL" id="UINC01049552">
    <property type="protein sequence ID" value="SVB61474.1"/>
    <property type="molecule type" value="Genomic_DNA"/>
</dbReference>
<dbReference type="FunFam" id="3.30.360.10:FF:000004">
    <property type="entry name" value="4-hydroxy-tetrahydrodipicolinate reductase"/>
    <property type="match status" value="1"/>
</dbReference>
<evidence type="ECO:0000256" key="10">
    <source>
        <dbReference type="ARBA" id="ARBA00038983"/>
    </source>
</evidence>
<evidence type="ECO:0000256" key="8">
    <source>
        <dbReference type="ARBA" id="ARBA00023154"/>
    </source>
</evidence>
<dbReference type="PIRSF" id="PIRSF000161">
    <property type="entry name" value="DHPR"/>
    <property type="match status" value="1"/>
</dbReference>
<organism evidence="15">
    <name type="scientific">marine metagenome</name>
    <dbReference type="NCBI Taxonomy" id="408172"/>
    <lineage>
        <taxon>unclassified sequences</taxon>
        <taxon>metagenomes</taxon>
        <taxon>ecological metagenomes</taxon>
    </lineage>
</organism>
<evidence type="ECO:0000256" key="7">
    <source>
        <dbReference type="ARBA" id="ARBA00023027"/>
    </source>
</evidence>
<dbReference type="InterPro" id="IPR000846">
    <property type="entry name" value="DapB_N"/>
</dbReference>
<evidence type="ECO:0000313" key="15">
    <source>
        <dbReference type="EMBL" id="SVB61474.1"/>
    </source>
</evidence>
<proteinExistence type="inferred from homology"/>
<comment type="pathway">
    <text evidence="9">Amino-acid biosynthesis; L-lysine biosynthesis via DAP pathway; (S)-tetrahydrodipicolinate from L-aspartate: step 4/4.</text>
</comment>
<dbReference type="InterPro" id="IPR023940">
    <property type="entry name" value="DHDPR_bac"/>
</dbReference>
<dbReference type="Gene3D" id="3.40.50.720">
    <property type="entry name" value="NAD(P)-binding Rossmann-like Domain"/>
    <property type="match status" value="1"/>
</dbReference>
<feature type="domain" description="Dihydrodipicolinate reductase N-terminal" evidence="13">
    <location>
        <begin position="4"/>
        <end position="126"/>
    </location>
</feature>
<comment type="similarity">
    <text evidence="1">Belongs to the DapB family.</text>
</comment>
<keyword evidence="2" id="KW-0963">Cytoplasm</keyword>
<evidence type="ECO:0000256" key="9">
    <source>
        <dbReference type="ARBA" id="ARBA00037922"/>
    </source>
</evidence>
<evidence type="ECO:0000256" key="11">
    <source>
        <dbReference type="ARBA" id="ARBA00049080"/>
    </source>
</evidence>
<dbReference type="InterPro" id="IPR036291">
    <property type="entry name" value="NAD(P)-bd_dom_sf"/>
</dbReference>
<gene>
    <name evidence="15" type="ORF">METZ01_LOCUS214328</name>
</gene>
<name>A0A382FGM6_9ZZZZ</name>
<sequence length="268" mass="29462">MELINIGIAGCLGRMGRELVKKSIEDSRINFAGGFEHPEHNLINKNLSEILECETNQTVSSDAEEIFSNSDVVIDFTTPDSSLANIKLAQKTKTPLVIGTTGLSSEIHKLILDVSNQIALFQSSNMSLGVNLLFHLVQKTASTLDDINYDIEIAETHHKHKIDAPSGTAITLGEFASKGRKRNFNDVKVYDRTSKTSKRKTGEISFSVTRGGEIPGEHTVSFIGENDRIDLSHKALNRSIFVKGAIEAALFLSKKKTGLYSMEDIIKV</sequence>
<dbReference type="GO" id="GO:0009089">
    <property type="term" value="P:lysine biosynthetic process via diaminopimelate"/>
    <property type="evidence" value="ECO:0007669"/>
    <property type="project" value="InterPro"/>
</dbReference>
<dbReference type="PANTHER" id="PTHR20836">
    <property type="entry name" value="DIHYDRODIPICOLINATE REDUCTASE"/>
    <property type="match status" value="1"/>
</dbReference>
<dbReference type="SUPFAM" id="SSF55347">
    <property type="entry name" value="Glyceraldehyde-3-phosphate dehydrogenase-like, C-terminal domain"/>
    <property type="match status" value="1"/>
</dbReference>
<dbReference type="GO" id="GO:0008839">
    <property type="term" value="F:4-hydroxy-tetrahydrodipicolinate reductase"/>
    <property type="evidence" value="ECO:0007669"/>
    <property type="project" value="UniProtKB-EC"/>
</dbReference>
<reference evidence="15" key="1">
    <citation type="submission" date="2018-05" db="EMBL/GenBank/DDBJ databases">
        <authorList>
            <person name="Lanie J.A."/>
            <person name="Ng W.-L."/>
            <person name="Kazmierczak K.M."/>
            <person name="Andrzejewski T.M."/>
            <person name="Davidsen T.M."/>
            <person name="Wayne K.J."/>
            <person name="Tettelin H."/>
            <person name="Glass J.I."/>
            <person name="Rusch D."/>
            <person name="Podicherti R."/>
            <person name="Tsui H.-C.T."/>
            <person name="Winkler M.E."/>
        </authorList>
    </citation>
    <scope>NUCLEOTIDE SEQUENCE</scope>
</reference>
<evidence type="ECO:0000259" key="14">
    <source>
        <dbReference type="Pfam" id="PF05173"/>
    </source>
</evidence>
<dbReference type="InterPro" id="IPR022663">
    <property type="entry name" value="DapB_C"/>
</dbReference>
<dbReference type="GO" id="GO:0019877">
    <property type="term" value="P:diaminopimelate biosynthetic process"/>
    <property type="evidence" value="ECO:0007669"/>
    <property type="project" value="UniProtKB-KW"/>
</dbReference>
<keyword evidence="6" id="KW-0560">Oxidoreductase</keyword>
<dbReference type="CDD" id="cd02274">
    <property type="entry name" value="DHDPR_N"/>
    <property type="match status" value="1"/>
</dbReference>
<dbReference type="EC" id="1.17.1.8" evidence="10"/>
<accession>A0A382FGM6</accession>
<dbReference type="Pfam" id="PF05173">
    <property type="entry name" value="DapB_C"/>
    <property type="match status" value="1"/>
</dbReference>
<dbReference type="AlphaFoldDB" id="A0A382FGM6"/>
<evidence type="ECO:0000256" key="5">
    <source>
        <dbReference type="ARBA" id="ARBA00022915"/>
    </source>
</evidence>
<dbReference type="HAMAP" id="MF_00102">
    <property type="entry name" value="DapB"/>
    <property type="match status" value="1"/>
</dbReference>
<evidence type="ECO:0000259" key="13">
    <source>
        <dbReference type="Pfam" id="PF01113"/>
    </source>
</evidence>
<dbReference type="PANTHER" id="PTHR20836:SF0">
    <property type="entry name" value="4-HYDROXY-TETRAHYDRODIPICOLINATE REDUCTASE 1, CHLOROPLASTIC-RELATED"/>
    <property type="match status" value="1"/>
</dbReference>
<dbReference type="SUPFAM" id="SSF51735">
    <property type="entry name" value="NAD(P)-binding Rossmann-fold domains"/>
    <property type="match status" value="1"/>
</dbReference>
<protein>
    <recommendedName>
        <fullName evidence="10">4-hydroxy-tetrahydrodipicolinate reductase</fullName>
        <ecNumber evidence="10">1.17.1.8</ecNumber>
    </recommendedName>
</protein>
<keyword evidence="5" id="KW-0220">Diaminopimelate biosynthesis</keyword>
<evidence type="ECO:0000256" key="6">
    <source>
        <dbReference type="ARBA" id="ARBA00023002"/>
    </source>
</evidence>
<keyword evidence="3" id="KW-0028">Amino-acid biosynthesis</keyword>
<evidence type="ECO:0000256" key="2">
    <source>
        <dbReference type="ARBA" id="ARBA00022490"/>
    </source>
</evidence>
<keyword evidence="8" id="KW-0457">Lysine biosynthesis</keyword>
<dbReference type="InterPro" id="IPR022664">
    <property type="entry name" value="DapB_N_CS"/>
</dbReference>
<dbReference type="Pfam" id="PF01113">
    <property type="entry name" value="DapB_N"/>
    <property type="match status" value="1"/>
</dbReference>